<dbReference type="OMA" id="TARAYIC"/>
<evidence type="ECO:0000256" key="8">
    <source>
        <dbReference type="ARBA" id="ARBA00023015"/>
    </source>
</evidence>
<dbReference type="PANTHER" id="PTHR14159">
    <property type="entry name" value="ATAXIN-3-RELATED"/>
    <property type="match status" value="1"/>
</dbReference>
<dbReference type="PROSITE" id="PS50330">
    <property type="entry name" value="UIM"/>
    <property type="match status" value="1"/>
</dbReference>
<evidence type="ECO:0000256" key="6">
    <source>
        <dbReference type="ARBA" id="ARBA00022801"/>
    </source>
</evidence>
<keyword evidence="8" id="KW-0805">Transcription regulation</keyword>
<evidence type="ECO:0000256" key="12">
    <source>
        <dbReference type="PROSITE-ProRule" id="PRU00331"/>
    </source>
</evidence>
<evidence type="ECO:0000256" key="9">
    <source>
        <dbReference type="ARBA" id="ARBA00023163"/>
    </source>
</evidence>
<dbReference type="InterPro" id="IPR006155">
    <property type="entry name" value="Josephin"/>
</dbReference>
<dbReference type="GO" id="GO:0006508">
    <property type="term" value="P:proteolysis"/>
    <property type="evidence" value="ECO:0007669"/>
    <property type="project" value="UniProtKB-KW"/>
</dbReference>
<dbReference type="WBParaSite" id="MhA1_Contig1643.frz3.gene10">
    <property type="protein sequence ID" value="MhA1_Contig1643.frz3.gene10"/>
    <property type="gene ID" value="MhA1_Contig1643.frz3.gene10"/>
</dbReference>
<evidence type="ECO:0000256" key="1">
    <source>
        <dbReference type="ARBA" id="ARBA00000707"/>
    </source>
</evidence>
<dbReference type="Proteomes" id="UP000095281">
    <property type="component" value="Unplaced"/>
</dbReference>
<comment type="catalytic activity">
    <reaction evidence="1">
        <text>Thiol-dependent hydrolysis of ester, thioester, amide, peptide and isopeptide bonds formed by the C-terminal Gly of ubiquitin (a 76-residue protein attached to proteins as an intracellular targeting signal).</text>
        <dbReference type="EC" id="3.4.19.12"/>
    </reaction>
</comment>
<dbReference type="GO" id="GO:0016579">
    <property type="term" value="P:protein deubiquitination"/>
    <property type="evidence" value="ECO:0007669"/>
    <property type="project" value="InterPro"/>
</dbReference>
<evidence type="ECO:0000256" key="10">
    <source>
        <dbReference type="ARBA" id="ARBA00023242"/>
    </source>
</evidence>
<evidence type="ECO:0000256" key="2">
    <source>
        <dbReference type="ARBA" id="ARBA00004123"/>
    </source>
</evidence>
<proteinExistence type="predicted"/>
<dbReference type="PANTHER" id="PTHR14159:SF0">
    <property type="entry name" value="ATAXIN-3-RELATED"/>
    <property type="match status" value="1"/>
</dbReference>
<protein>
    <recommendedName>
        <fullName evidence="3">ubiquitinyl hydrolase 1</fullName>
        <ecNumber evidence="3">3.4.19.12</ecNumber>
    </recommendedName>
</protein>
<keyword evidence="6 12" id="KW-0378">Hydrolase</keyword>
<keyword evidence="9" id="KW-0804">Transcription</keyword>
<dbReference type="Pfam" id="PF02099">
    <property type="entry name" value="Josephin"/>
    <property type="match status" value="1"/>
</dbReference>
<dbReference type="GO" id="GO:0004843">
    <property type="term" value="F:cysteine-type deubiquitinase activity"/>
    <property type="evidence" value="ECO:0007669"/>
    <property type="project" value="UniProtKB-EC"/>
</dbReference>
<dbReference type="SMART" id="SM01246">
    <property type="entry name" value="Josephin"/>
    <property type="match status" value="1"/>
</dbReference>
<dbReference type="Gene3D" id="1.10.287.10">
    <property type="entry name" value="S15/NS1, RNA-binding"/>
    <property type="match status" value="1"/>
</dbReference>
<evidence type="ECO:0000256" key="13">
    <source>
        <dbReference type="SAM" id="MobiDB-lite"/>
    </source>
</evidence>
<dbReference type="AlphaFoldDB" id="A0A1I8B869"/>
<keyword evidence="5" id="KW-0833">Ubl conjugation pathway</keyword>
<dbReference type="SMART" id="SM00726">
    <property type="entry name" value="UIM"/>
    <property type="match status" value="2"/>
</dbReference>
<feature type="active site" description="Nucleophile" evidence="11">
    <location>
        <position position="14"/>
    </location>
</feature>
<feature type="active site" description="Proton acceptor" evidence="11">
    <location>
        <position position="103"/>
    </location>
</feature>
<evidence type="ECO:0000259" key="14">
    <source>
        <dbReference type="PROSITE" id="PS50957"/>
    </source>
</evidence>
<evidence type="ECO:0000256" key="3">
    <source>
        <dbReference type="ARBA" id="ARBA00012759"/>
    </source>
</evidence>
<reference evidence="16" key="1">
    <citation type="submission" date="2016-11" db="UniProtKB">
        <authorList>
            <consortium name="WormBaseParasite"/>
        </authorList>
    </citation>
    <scope>IDENTIFICATION</scope>
</reference>
<name>A0A1I8B869_MELHA</name>
<evidence type="ECO:0000256" key="7">
    <source>
        <dbReference type="ARBA" id="ARBA00022807"/>
    </source>
</evidence>
<accession>A0A1I8B869</accession>
<comment type="subcellular location">
    <subcellularLocation>
        <location evidence="2">Nucleus</location>
    </subcellularLocation>
</comment>
<feature type="active site" evidence="12">
    <location>
        <position position="103"/>
    </location>
</feature>
<evidence type="ECO:0000256" key="11">
    <source>
        <dbReference type="PIRSR" id="PIRSR633865-1"/>
    </source>
</evidence>
<feature type="active site" evidence="11 12">
    <location>
        <position position="118"/>
    </location>
</feature>
<dbReference type="InterPro" id="IPR003903">
    <property type="entry name" value="UIM_dom"/>
</dbReference>
<evidence type="ECO:0000256" key="5">
    <source>
        <dbReference type="ARBA" id="ARBA00022786"/>
    </source>
</evidence>
<sequence>MDLVYHERQVGRMCAQHALNMLLQGSYFTVDNLVAIAHELDARERAVLSDESHFQSQNYDEVITEALRRQANLHLEALDSPSAFKIRQNPSMGQAYICHFEDHWFALRKIGTTWFVLNSLFKTPRIVSETFMELYITQLYTEGWSIYLVEGQLPSCAADNVPREYWNEMRRSRKFENDLEKAIALSLNESAQPWIASNDSPEDELTTTSASLSKQTEELELQRALEESLREANRLKSLKTAESSMVQEAMKQSLQKPEESTASTSTSGKCQLKDGQNSQSSSNKSDQFDEKSKEINSLISSFPNGIVPESLLGDALNKMFDQWNCLLSQVITEVDQTQPIPEHIKETAEFAVKGVASEILFLEFSFSFEMRVLE</sequence>
<evidence type="ECO:0000313" key="16">
    <source>
        <dbReference type="WBParaSite" id="MhA1_Contig1643.frz3.gene10"/>
    </source>
</evidence>
<feature type="region of interest" description="Disordered" evidence="13">
    <location>
        <begin position="242"/>
        <end position="290"/>
    </location>
</feature>
<dbReference type="PROSITE" id="PS50957">
    <property type="entry name" value="JOSEPHIN"/>
    <property type="match status" value="1"/>
</dbReference>
<dbReference type="InterPro" id="IPR033865">
    <property type="entry name" value="Ataxin-3"/>
</dbReference>
<feature type="active site" evidence="12">
    <location>
        <position position="14"/>
    </location>
</feature>
<dbReference type="EC" id="3.4.19.12" evidence="3"/>
<keyword evidence="4" id="KW-0645">Protease</keyword>
<keyword evidence="15" id="KW-1185">Reference proteome</keyword>
<dbReference type="GO" id="GO:0005634">
    <property type="term" value="C:nucleus"/>
    <property type="evidence" value="ECO:0007669"/>
    <property type="project" value="UniProtKB-SubCell"/>
</dbReference>
<keyword evidence="7" id="KW-0788">Thiol protease</keyword>
<organism evidence="15 16">
    <name type="scientific">Meloidogyne hapla</name>
    <name type="common">Root-knot nematode worm</name>
    <dbReference type="NCBI Taxonomy" id="6305"/>
    <lineage>
        <taxon>Eukaryota</taxon>
        <taxon>Metazoa</taxon>
        <taxon>Ecdysozoa</taxon>
        <taxon>Nematoda</taxon>
        <taxon>Chromadorea</taxon>
        <taxon>Rhabditida</taxon>
        <taxon>Tylenchina</taxon>
        <taxon>Tylenchomorpha</taxon>
        <taxon>Tylenchoidea</taxon>
        <taxon>Meloidogynidae</taxon>
        <taxon>Meloidogyninae</taxon>
        <taxon>Meloidogyne</taxon>
    </lineage>
</organism>
<evidence type="ECO:0000256" key="4">
    <source>
        <dbReference type="ARBA" id="ARBA00022670"/>
    </source>
</evidence>
<feature type="compositionally biased region" description="Low complexity" evidence="13">
    <location>
        <begin position="273"/>
        <end position="285"/>
    </location>
</feature>
<feature type="domain" description="Josephin" evidence="14">
    <location>
        <begin position="1"/>
        <end position="164"/>
    </location>
</feature>
<evidence type="ECO:0000313" key="15">
    <source>
        <dbReference type="Proteomes" id="UP000095281"/>
    </source>
</evidence>
<dbReference type="Gene3D" id="6.10.140.100">
    <property type="match status" value="1"/>
</dbReference>
<keyword evidence="10" id="KW-0539">Nucleus</keyword>
<feature type="compositionally biased region" description="Polar residues" evidence="13">
    <location>
        <begin position="242"/>
        <end position="269"/>
    </location>
</feature>
<feature type="region of interest" description="Disordered" evidence="13">
    <location>
        <begin position="194"/>
        <end position="223"/>
    </location>
</feature>
<dbReference type="Gene3D" id="3.90.70.40">
    <property type="match status" value="1"/>
</dbReference>